<evidence type="ECO:0000313" key="1">
    <source>
        <dbReference type="EMBL" id="CAG8856701.1"/>
    </source>
</evidence>
<gene>
    <name evidence="1" type="ORF">GMARGA_LOCUS45522</name>
</gene>
<comment type="caution">
    <text evidence="1">The sequence shown here is derived from an EMBL/GenBank/DDBJ whole genome shotgun (WGS) entry which is preliminary data.</text>
</comment>
<dbReference type="EMBL" id="CAJVQB010162849">
    <property type="protein sequence ID" value="CAG8856701.1"/>
    <property type="molecule type" value="Genomic_DNA"/>
</dbReference>
<feature type="non-terminal residue" evidence="1">
    <location>
        <position position="64"/>
    </location>
</feature>
<proteinExistence type="predicted"/>
<accession>A0ABN7XPM3</accession>
<name>A0ABN7XPM3_GIGMA</name>
<reference evidence="1 2" key="1">
    <citation type="submission" date="2021-06" db="EMBL/GenBank/DDBJ databases">
        <authorList>
            <person name="Kallberg Y."/>
            <person name="Tangrot J."/>
            <person name="Rosling A."/>
        </authorList>
    </citation>
    <scope>NUCLEOTIDE SEQUENCE [LARGE SCALE GENOMIC DNA]</scope>
    <source>
        <strain evidence="1 2">120-4 pot B 10/14</strain>
    </source>
</reference>
<feature type="non-terminal residue" evidence="1">
    <location>
        <position position="1"/>
    </location>
</feature>
<dbReference type="Proteomes" id="UP000789901">
    <property type="component" value="Unassembled WGS sequence"/>
</dbReference>
<organism evidence="1 2">
    <name type="scientific">Gigaspora margarita</name>
    <dbReference type="NCBI Taxonomy" id="4874"/>
    <lineage>
        <taxon>Eukaryota</taxon>
        <taxon>Fungi</taxon>
        <taxon>Fungi incertae sedis</taxon>
        <taxon>Mucoromycota</taxon>
        <taxon>Glomeromycotina</taxon>
        <taxon>Glomeromycetes</taxon>
        <taxon>Diversisporales</taxon>
        <taxon>Gigasporaceae</taxon>
        <taxon>Gigaspora</taxon>
    </lineage>
</organism>
<sequence>NDKQSNHYHNDIKKIKNFKVISNYYNDVKMIENYHNDVVKGIRNIKVTLKNQTLEYFNLNIHGN</sequence>
<protein>
    <submittedName>
        <fullName evidence="1">11144_t:CDS:1</fullName>
    </submittedName>
</protein>
<evidence type="ECO:0000313" key="2">
    <source>
        <dbReference type="Proteomes" id="UP000789901"/>
    </source>
</evidence>
<keyword evidence="2" id="KW-1185">Reference proteome</keyword>